<evidence type="ECO:0000313" key="11">
    <source>
        <dbReference type="EMBL" id="SHO75866.1"/>
    </source>
</evidence>
<accession>M5E752</accession>
<dbReference type="RefSeq" id="XP_018739641.1">
    <property type="nucleotide sequence ID" value="XM_018886137.1"/>
</dbReference>
<comment type="subcellular location">
    <subcellularLocation>
        <location evidence="1">Golgi apparatus membrane</location>
        <topology evidence="1">Peripheral membrane protein</topology>
    </subcellularLocation>
</comment>
<reference evidence="12" key="1">
    <citation type="journal article" date="2017" name="Nucleic Acids Res.">
        <title>Proteogenomics produces comprehensive and highly accurate protein-coding gene annotation in a complete genome assembly of Malassezia sympodialis.</title>
        <authorList>
            <person name="Zhu Y."/>
            <person name="Engstroem P.G."/>
            <person name="Tellgren-Roth C."/>
            <person name="Baudo C.D."/>
            <person name="Kennell J.C."/>
            <person name="Sun S."/>
            <person name="Billmyre R.B."/>
            <person name="Schroeder M.S."/>
            <person name="Andersson A."/>
            <person name="Holm T."/>
            <person name="Sigurgeirsson B."/>
            <person name="Wu G."/>
            <person name="Sankaranarayanan S.R."/>
            <person name="Siddharthan R."/>
            <person name="Sanyal K."/>
            <person name="Lundeberg J."/>
            <person name="Nystedt B."/>
            <person name="Boekhout T."/>
            <person name="Dawson T.L. Jr."/>
            <person name="Heitman J."/>
            <person name="Scheynius A."/>
            <person name="Lehtioe J."/>
        </authorList>
    </citation>
    <scope>NUCLEOTIDE SEQUENCE [LARGE SCALE GENOMIC DNA]</scope>
    <source>
        <strain evidence="12">ATCC 42132</strain>
    </source>
</reference>
<dbReference type="InterPro" id="IPR048685">
    <property type="entry name" value="COG3_C"/>
</dbReference>
<evidence type="ECO:0000259" key="10">
    <source>
        <dbReference type="Pfam" id="PF20671"/>
    </source>
</evidence>
<dbReference type="VEuPathDB" id="FungiDB:MSYG_0199"/>
<dbReference type="InterPro" id="IPR048320">
    <property type="entry name" value="COG3_N"/>
</dbReference>
<keyword evidence="4" id="KW-0813">Transport</keyword>
<dbReference type="Proteomes" id="UP000186303">
    <property type="component" value="Chromosome 1"/>
</dbReference>
<evidence type="ECO:0000256" key="1">
    <source>
        <dbReference type="ARBA" id="ARBA00004395"/>
    </source>
</evidence>
<dbReference type="GO" id="GO:0007030">
    <property type="term" value="P:Golgi organization"/>
    <property type="evidence" value="ECO:0007669"/>
    <property type="project" value="TreeGrafter"/>
</dbReference>
<evidence type="ECO:0000313" key="12">
    <source>
        <dbReference type="Proteomes" id="UP000186303"/>
    </source>
</evidence>
<dbReference type="OrthoDB" id="296793at2759"/>
<dbReference type="Pfam" id="PF04136">
    <property type="entry name" value="COG3_N"/>
    <property type="match status" value="1"/>
</dbReference>
<dbReference type="InterPro" id="IPR007265">
    <property type="entry name" value="COG_su3"/>
</dbReference>
<dbReference type="STRING" id="1230383.M5E752"/>
<evidence type="ECO:0000256" key="2">
    <source>
        <dbReference type="ARBA" id="ARBA00009936"/>
    </source>
</evidence>
<keyword evidence="6" id="KW-0333">Golgi apparatus</keyword>
<evidence type="ECO:0000256" key="3">
    <source>
        <dbReference type="ARBA" id="ARBA00020976"/>
    </source>
</evidence>
<feature type="domain" description="Conserved oligomeric Golgi complex subunit 3 C-terminal" evidence="10">
    <location>
        <begin position="260"/>
        <end position="543"/>
    </location>
</feature>
<organism evidence="11 12">
    <name type="scientific">Malassezia sympodialis (strain ATCC 42132)</name>
    <name type="common">Atopic eczema-associated yeast</name>
    <dbReference type="NCBI Taxonomy" id="1230383"/>
    <lineage>
        <taxon>Eukaryota</taxon>
        <taxon>Fungi</taxon>
        <taxon>Dikarya</taxon>
        <taxon>Basidiomycota</taxon>
        <taxon>Ustilaginomycotina</taxon>
        <taxon>Malasseziomycetes</taxon>
        <taxon>Malasseziales</taxon>
        <taxon>Malasseziaceae</taxon>
        <taxon>Malassezia</taxon>
    </lineage>
</organism>
<dbReference type="EMBL" id="LT671821">
    <property type="protein sequence ID" value="SHO75866.1"/>
    <property type="molecule type" value="Genomic_DNA"/>
</dbReference>
<protein>
    <recommendedName>
        <fullName evidence="3">Conserved oligomeric Golgi complex subunit 3</fullName>
    </recommendedName>
    <alternativeName>
        <fullName evidence="8">Component of oligomeric Golgi complex 3</fullName>
    </alternativeName>
</protein>
<evidence type="ECO:0000256" key="8">
    <source>
        <dbReference type="ARBA" id="ARBA00031339"/>
    </source>
</evidence>
<evidence type="ECO:0000256" key="6">
    <source>
        <dbReference type="ARBA" id="ARBA00023034"/>
    </source>
</evidence>
<dbReference type="GO" id="GO:0006891">
    <property type="term" value="P:intra-Golgi vesicle-mediated transport"/>
    <property type="evidence" value="ECO:0007669"/>
    <property type="project" value="TreeGrafter"/>
</dbReference>
<dbReference type="GO" id="GO:0005801">
    <property type="term" value="C:cis-Golgi network"/>
    <property type="evidence" value="ECO:0007669"/>
    <property type="project" value="InterPro"/>
</dbReference>
<dbReference type="GO" id="GO:0017119">
    <property type="term" value="C:Golgi transport complex"/>
    <property type="evidence" value="ECO:0007669"/>
    <property type="project" value="TreeGrafter"/>
</dbReference>
<dbReference type="GO" id="GO:0006886">
    <property type="term" value="P:intracellular protein transport"/>
    <property type="evidence" value="ECO:0007669"/>
    <property type="project" value="InterPro"/>
</dbReference>
<dbReference type="PANTHER" id="PTHR13302">
    <property type="entry name" value="CONSERVED OLIGOMERIC GOLGI COMPLEX COMPONENT 3"/>
    <property type="match status" value="1"/>
</dbReference>
<comment type="similarity">
    <text evidence="2">Belongs to the COG3 family.</text>
</comment>
<evidence type="ECO:0000256" key="5">
    <source>
        <dbReference type="ARBA" id="ARBA00022927"/>
    </source>
</evidence>
<dbReference type="AlphaFoldDB" id="M5E752"/>
<evidence type="ECO:0000256" key="4">
    <source>
        <dbReference type="ARBA" id="ARBA00022448"/>
    </source>
</evidence>
<dbReference type="Pfam" id="PF20671">
    <property type="entry name" value="COG3_C"/>
    <property type="match status" value="1"/>
</dbReference>
<evidence type="ECO:0000259" key="9">
    <source>
        <dbReference type="Pfam" id="PF04136"/>
    </source>
</evidence>
<feature type="domain" description="Conserved oligomeric Golgi complex subunit 3 N-terminal" evidence="9">
    <location>
        <begin position="86"/>
        <end position="221"/>
    </location>
</feature>
<dbReference type="KEGG" id="msym:MSY001_1032"/>
<dbReference type="PANTHER" id="PTHR13302:SF8">
    <property type="entry name" value="CONSERVED OLIGOMERIC GOLGI COMPLEX SUBUNIT 3"/>
    <property type="match status" value="1"/>
</dbReference>
<dbReference type="HOGENOM" id="CLU_339786_0_0_1"/>
<proteinExistence type="inferred from homology"/>
<evidence type="ECO:0000256" key="7">
    <source>
        <dbReference type="ARBA" id="ARBA00023136"/>
    </source>
</evidence>
<keyword evidence="5" id="KW-0653">Protein transport</keyword>
<name>M5E752_MALS4</name>
<sequence>MATTTPVLSLDDWYSQYAPLSDTQRVSVSRVSAWVSAQADRDEPGEPVPEQTAPTPDMCLTHRLASVAAQHTRAQDPDDTQNLGLLQDGVRELDELAEQVAYVQASMAELRAGLAYVQDSSSELMAQASRLLNDQNELERTHGEIMLRLSYFSVLPPATALLSSTSTNVDSPEFHSTVDRLLLALKFMESHRQYMDAPIYQLRLLNALQRAMSIVRQSFSTAGMDLVNESLMQMREMLHVRDYATGSKPLDPTSSRVSDLLYGHFEPLQAKYAKYMEDLAELAVQHEELRGTLKETQTMWCQWRVSLLRDCLSACTSSAGEPGMPLRAQLEHILISMARYSAQEKSLYVHVFPGAGADTACLEKVWALIHERVYAWLAPQWTALDVEAVADLVATVQHHRNEPWCTPLYNELVERLERSATVMYKGELASFVPSRDDMAYPAVLRDWQRTSSNRTPGTSEAALSTWYAPIRTLHALLAALRPHLPPSALANWTYKAVHTCQQKVHEASNAMRAEKVGSDDGDAGDALLFQLQHLLILRAHVQQIRELVGNIDAPAAASKSASSSALWFLSGWGSTPSRPPTLSSLVEDLDTSITATTNEIGTFLGASLTLPLKIFLQQGGGTPDKAREAWTVFQQSVDANMDDIRVKLPLYVDPLEVEALIKATLLTLRTTYEAFLERWQALVAQMTSDDAAAQLSDAPTPIQLCTQLHEKLLTGRS</sequence>
<gene>
    <name evidence="11" type="ORF">MSYG_0199</name>
</gene>
<dbReference type="GO" id="GO:0000139">
    <property type="term" value="C:Golgi membrane"/>
    <property type="evidence" value="ECO:0007669"/>
    <property type="project" value="UniProtKB-SubCell"/>
</dbReference>
<keyword evidence="12" id="KW-1185">Reference proteome</keyword>
<keyword evidence="7" id="KW-0472">Membrane</keyword>